<accession>A0A943YY37</accession>
<evidence type="ECO:0000313" key="1">
    <source>
        <dbReference type="EMBL" id="MBS6940623.1"/>
    </source>
</evidence>
<dbReference type="SUPFAM" id="SSF48695">
    <property type="entry name" value="Multiheme cytochromes"/>
    <property type="match status" value="1"/>
</dbReference>
<reference evidence="1" key="1">
    <citation type="submission" date="2021-02" db="EMBL/GenBank/DDBJ databases">
        <title>Infant gut strain persistence is associated with maternal origin, phylogeny, and functional potential including surface adhesion and iron acquisition.</title>
        <authorList>
            <person name="Lou Y.C."/>
        </authorList>
    </citation>
    <scope>NUCLEOTIDE SEQUENCE</scope>
    <source>
        <strain evidence="1">L2_039_000G1_dasL2_039_000G1_concoct_11</strain>
    </source>
</reference>
<dbReference type="InterPro" id="IPR036280">
    <property type="entry name" value="Multihaem_cyt_sf"/>
</dbReference>
<dbReference type="Gene3D" id="1.10.1130.10">
    <property type="entry name" value="Flavocytochrome C3, Chain A"/>
    <property type="match status" value="1"/>
</dbReference>
<dbReference type="PROSITE" id="PS51257">
    <property type="entry name" value="PROKAR_LIPOPROTEIN"/>
    <property type="match status" value="1"/>
</dbReference>
<protein>
    <submittedName>
        <fullName evidence="1">Cytochrome c3 family protein</fullName>
    </submittedName>
</protein>
<dbReference type="AlphaFoldDB" id="A0A943YY37"/>
<organism evidence="1 2">
    <name type="scientific">Slackia piriformis</name>
    <dbReference type="NCBI Taxonomy" id="626934"/>
    <lineage>
        <taxon>Bacteria</taxon>
        <taxon>Bacillati</taxon>
        <taxon>Actinomycetota</taxon>
        <taxon>Coriobacteriia</taxon>
        <taxon>Eggerthellales</taxon>
        <taxon>Eggerthellaceae</taxon>
        <taxon>Slackia</taxon>
    </lineage>
</organism>
<comment type="caution">
    <text evidence="1">The sequence shown here is derived from an EMBL/GenBank/DDBJ whole genome shotgun (WGS) entry which is preliminary data.</text>
</comment>
<proteinExistence type="predicted"/>
<dbReference type="Proteomes" id="UP000727506">
    <property type="component" value="Unassembled WGS sequence"/>
</dbReference>
<gene>
    <name evidence="1" type="ORF">KH142_03920</name>
</gene>
<name>A0A943YY37_9ACTN</name>
<dbReference type="EMBL" id="JAGZSV010000049">
    <property type="protein sequence ID" value="MBS6940623.1"/>
    <property type="molecule type" value="Genomic_DNA"/>
</dbReference>
<sequence>MTKAITNNSRKSLVALATIGVVCALALALGSIVGCSPKQADPSAAEQKEDPLMSQPVEWSMESDCQTCHSTEAATMADEKCPQASEHADLDCVQCHTAEDSLAETHTNLKYGDMEKTDDLKASKITVDDQSCQTPECHGTMEEMAELTEGKVYLTDSNGNQVNPHSYESNEQHDANQPTCIDCHKVHSEDIQKDATKWCAQCHHRGVFTCGNCHEIRERPVSHEA</sequence>
<evidence type="ECO:0000313" key="2">
    <source>
        <dbReference type="Proteomes" id="UP000727506"/>
    </source>
</evidence>